<organism evidence="2 3">
    <name type="scientific">Caerostris extrusa</name>
    <name type="common">Bark spider</name>
    <name type="synonym">Caerostris bankana</name>
    <dbReference type="NCBI Taxonomy" id="172846"/>
    <lineage>
        <taxon>Eukaryota</taxon>
        <taxon>Metazoa</taxon>
        <taxon>Ecdysozoa</taxon>
        <taxon>Arthropoda</taxon>
        <taxon>Chelicerata</taxon>
        <taxon>Arachnida</taxon>
        <taxon>Araneae</taxon>
        <taxon>Araneomorphae</taxon>
        <taxon>Entelegynae</taxon>
        <taxon>Araneoidea</taxon>
        <taxon>Araneidae</taxon>
        <taxon>Caerostris</taxon>
    </lineage>
</organism>
<protein>
    <submittedName>
        <fullName evidence="2">Uncharacterized protein</fullName>
    </submittedName>
</protein>
<proteinExistence type="predicted"/>
<evidence type="ECO:0000256" key="1">
    <source>
        <dbReference type="SAM" id="MobiDB-lite"/>
    </source>
</evidence>
<gene>
    <name evidence="2" type="ORF">CEXT_622721</name>
</gene>
<reference evidence="2 3" key="1">
    <citation type="submission" date="2021-06" db="EMBL/GenBank/DDBJ databases">
        <title>Caerostris extrusa draft genome.</title>
        <authorList>
            <person name="Kono N."/>
            <person name="Arakawa K."/>
        </authorList>
    </citation>
    <scope>NUCLEOTIDE SEQUENCE [LARGE SCALE GENOMIC DNA]</scope>
</reference>
<dbReference type="AlphaFoldDB" id="A0AAV4N2X3"/>
<evidence type="ECO:0000313" key="3">
    <source>
        <dbReference type="Proteomes" id="UP001054945"/>
    </source>
</evidence>
<keyword evidence="3" id="KW-1185">Reference proteome</keyword>
<evidence type="ECO:0000313" key="2">
    <source>
        <dbReference type="EMBL" id="GIX79063.1"/>
    </source>
</evidence>
<comment type="caution">
    <text evidence="2">The sequence shown here is derived from an EMBL/GenBank/DDBJ whole genome shotgun (WGS) entry which is preliminary data.</text>
</comment>
<sequence>MSRLEDECENFPRLTQSDIKMPFDRHTCFYFSNGHGGKGEEEKNSKKQLKEKKKSRGPVSLDRIPANTKYGSNGRKGNALVVGATPRNLERDVTTFPFGTVAIPRFWVEFRAGKKKEGNWVKSFSLISGLPPQQQQCGKSFAGAFFLDRSKTTQFDTRPPLHFPPESFAF</sequence>
<dbReference type="EMBL" id="BPLR01020462">
    <property type="protein sequence ID" value="GIX79063.1"/>
    <property type="molecule type" value="Genomic_DNA"/>
</dbReference>
<feature type="region of interest" description="Disordered" evidence="1">
    <location>
        <begin position="34"/>
        <end position="78"/>
    </location>
</feature>
<feature type="compositionally biased region" description="Basic residues" evidence="1">
    <location>
        <begin position="46"/>
        <end position="56"/>
    </location>
</feature>
<name>A0AAV4N2X3_CAEEX</name>
<accession>A0AAV4N2X3</accession>
<dbReference type="Proteomes" id="UP001054945">
    <property type="component" value="Unassembled WGS sequence"/>
</dbReference>